<keyword evidence="3" id="KW-1185">Reference proteome</keyword>
<evidence type="ECO:0000313" key="2">
    <source>
        <dbReference type="EnsemblMetazoa" id="ADIR014303-PA"/>
    </source>
</evidence>
<evidence type="ECO:0000256" key="1">
    <source>
        <dbReference type="SAM" id="Phobius"/>
    </source>
</evidence>
<proteinExistence type="predicted"/>
<evidence type="ECO:0000313" key="3">
    <source>
        <dbReference type="Proteomes" id="UP000075884"/>
    </source>
</evidence>
<accession>A0A182NWN6</accession>
<reference evidence="3" key="1">
    <citation type="submission" date="2013-03" db="EMBL/GenBank/DDBJ databases">
        <title>The Genome Sequence of Anopheles dirus WRAIR2.</title>
        <authorList>
            <consortium name="The Broad Institute Genomics Platform"/>
            <person name="Neafsey D.E."/>
            <person name="Walton C."/>
            <person name="Walker B."/>
            <person name="Young S.K."/>
            <person name="Zeng Q."/>
            <person name="Gargeya S."/>
            <person name="Fitzgerald M."/>
            <person name="Haas B."/>
            <person name="Abouelleil A."/>
            <person name="Allen A.W."/>
            <person name="Alvarado L."/>
            <person name="Arachchi H.M."/>
            <person name="Berlin A.M."/>
            <person name="Chapman S.B."/>
            <person name="Gainer-Dewar J."/>
            <person name="Goldberg J."/>
            <person name="Griggs A."/>
            <person name="Gujja S."/>
            <person name="Hansen M."/>
            <person name="Howarth C."/>
            <person name="Imamovic A."/>
            <person name="Ireland A."/>
            <person name="Larimer J."/>
            <person name="McCowan C."/>
            <person name="Murphy C."/>
            <person name="Pearson M."/>
            <person name="Poon T.W."/>
            <person name="Priest M."/>
            <person name="Roberts A."/>
            <person name="Saif S."/>
            <person name="Shea T."/>
            <person name="Sisk P."/>
            <person name="Sykes S."/>
            <person name="Wortman J."/>
            <person name="Nusbaum C."/>
            <person name="Birren B."/>
        </authorList>
    </citation>
    <scope>NUCLEOTIDE SEQUENCE [LARGE SCALE GENOMIC DNA]</scope>
    <source>
        <strain evidence="3">WRAIR2</strain>
    </source>
</reference>
<dbReference type="AlphaFoldDB" id="A0A182NWN6"/>
<keyword evidence="1" id="KW-1133">Transmembrane helix</keyword>
<feature type="transmembrane region" description="Helical" evidence="1">
    <location>
        <begin position="79"/>
        <end position="100"/>
    </location>
</feature>
<sequence length="101" mass="12138">FFTSISSLFRESLTFSFCNTYYYCFFQCYHKFVSLRLNCGIIARCFPDCVSLLFNFELIYFIFFIYFSAVMSFLSGQKIIIIFSLMLFICVVLLHFSYMFF</sequence>
<dbReference type="EnsemblMetazoa" id="ADIR014303-RA">
    <property type="protein sequence ID" value="ADIR014303-PA"/>
    <property type="gene ID" value="ADIR014303"/>
</dbReference>
<name>A0A182NWN6_9DIPT</name>
<keyword evidence="1" id="KW-0472">Membrane</keyword>
<organism evidence="2 3">
    <name type="scientific">Anopheles dirus</name>
    <dbReference type="NCBI Taxonomy" id="7168"/>
    <lineage>
        <taxon>Eukaryota</taxon>
        <taxon>Metazoa</taxon>
        <taxon>Ecdysozoa</taxon>
        <taxon>Arthropoda</taxon>
        <taxon>Hexapoda</taxon>
        <taxon>Insecta</taxon>
        <taxon>Pterygota</taxon>
        <taxon>Neoptera</taxon>
        <taxon>Endopterygota</taxon>
        <taxon>Diptera</taxon>
        <taxon>Nematocera</taxon>
        <taxon>Culicoidea</taxon>
        <taxon>Culicidae</taxon>
        <taxon>Anophelinae</taxon>
        <taxon>Anopheles</taxon>
    </lineage>
</organism>
<dbReference type="Proteomes" id="UP000075884">
    <property type="component" value="Unassembled WGS sequence"/>
</dbReference>
<reference evidence="2" key="2">
    <citation type="submission" date="2020-05" db="UniProtKB">
        <authorList>
            <consortium name="EnsemblMetazoa"/>
        </authorList>
    </citation>
    <scope>IDENTIFICATION</scope>
    <source>
        <strain evidence="2">WRAIR2</strain>
    </source>
</reference>
<feature type="transmembrane region" description="Helical" evidence="1">
    <location>
        <begin position="52"/>
        <end position="73"/>
    </location>
</feature>
<protein>
    <submittedName>
        <fullName evidence="2">Uncharacterized protein</fullName>
    </submittedName>
</protein>
<keyword evidence="1" id="KW-0812">Transmembrane</keyword>
<dbReference type="VEuPathDB" id="VectorBase:ADIR014303"/>